<dbReference type="EMBL" id="JACJQL010000079">
    <property type="protein sequence ID" value="MBD2255139.1"/>
    <property type="molecule type" value="Genomic_DNA"/>
</dbReference>
<organism evidence="1 2">
    <name type="scientific">Nostoc parmelioides FACHB-3921</name>
    <dbReference type="NCBI Taxonomy" id="2692909"/>
    <lineage>
        <taxon>Bacteria</taxon>
        <taxon>Bacillati</taxon>
        <taxon>Cyanobacteriota</taxon>
        <taxon>Cyanophyceae</taxon>
        <taxon>Nostocales</taxon>
        <taxon>Nostocaceae</taxon>
        <taxon>Nostoc</taxon>
    </lineage>
</organism>
<accession>A0ABR8BNE6</accession>
<dbReference type="RefSeq" id="WP_190571807.1">
    <property type="nucleotide sequence ID" value="NZ_JACJQL010000079.1"/>
</dbReference>
<gene>
    <name evidence="1" type="ORF">H6G14_28370</name>
</gene>
<comment type="caution">
    <text evidence="1">The sequence shown here is derived from an EMBL/GenBank/DDBJ whole genome shotgun (WGS) entry which is preliminary data.</text>
</comment>
<proteinExistence type="predicted"/>
<sequence length="299" mass="34010">MTTKPHDRFAKQFLQELLSPLGEVSVGNEVTDEARFVDVLFSPTPTSVTQAQTLGLLGKVATQNTALLEPFRNQPSRSQIRNCIAKVFILIADVEREAKREKRRIREQDLPHLWILAPSVSKGVLKTFKATLDLDNWISGVYFLPDGLRAAIVAINQLPVTPETLWFRLLGRGKVQRLAVEELVALPAEDLVRRNVLEIIYRWRISVMAQPELTEDERELIMNLTQAYQEARAQAVQEGVQQERRQVVENLLKVRFGSVDEELSRVIDSLLPLSPEEFASLILQLTNLSREELLARFAH</sequence>
<reference evidence="1 2" key="1">
    <citation type="journal article" date="2020" name="ISME J.">
        <title>Comparative genomics reveals insights into cyanobacterial evolution and habitat adaptation.</title>
        <authorList>
            <person name="Chen M.Y."/>
            <person name="Teng W.K."/>
            <person name="Zhao L."/>
            <person name="Hu C.X."/>
            <person name="Zhou Y.K."/>
            <person name="Han B.P."/>
            <person name="Song L.R."/>
            <person name="Shu W.S."/>
        </authorList>
    </citation>
    <scope>NUCLEOTIDE SEQUENCE [LARGE SCALE GENOMIC DNA]</scope>
    <source>
        <strain evidence="1 2">FACHB-3921</strain>
    </source>
</reference>
<evidence type="ECO:0008006" key="3">
    <source>
        <dbReference type="Google" id="ProtNLM"/>
    </source>
</evidence>
<dbReference type="Proteomes" id="UP000621307">
    <property type="component" value="Unassembled WGS sequence"/>
</dbReference>
<evidence type="ECO:0000313" key="2">
    <source>
        <dbReference type="Proteomes" id="UP000621307"/>
    </source>
</evidence>
<protein>
    <recommendedName>
        <fullName evidence="3">Flagellar assembly protein H</fullName>
    </recommendedName>
</protein>
<name>A0ABR8BNE6_9NOSO</name>
<keyword evidence="2" id="KW-1185">Reference proteome</keyword>
<evidence type="ECO:0000313" key="1">
    <source>
        <dbReference type="EMBL" id="MBD2255139.1"/>
    </source>
</evidence>